<keyword evidence="2" id="KW-1185">Reference proteome</keyword>
<dbReference type="EMBL" id="JYDJ01000342">
    <property type="protein sequence ID" value="KRX36824.1"/>
    <property type="molecule type" value="Genomic_DNA"/>
</dbReference>
<evidence type="ECO:0000313" key="1">
    <source>
        <dbReference type="EMBL" id="KRX36824.1"/>
    </source>
</evidence>
<dbReference type="Proteomes" id="UP000055048">
    <property type="component" value="Unassembled WGS sequence"/>
</dbReference>
<protein>
    <submittedName>
        <fullName evidence="1">Uncharacterized protein</fullName>
    </submittedName>
</protein>
<proteinExistence type="predicted"/>
<reference evidence="1 2" key="1">
    <citation type="submission" date="2015-01" db="EMBL/GenBank/DDBJ databases">
        <title>Evolution of Trichinella species and genotypes.</title>
        <authorList>
            <person name="Korhonen P.K."/>
            <person name="Edoardo P."/>
            <person name="Giuseppe L.R."/>
            <person name="Gasser R.B."/>
        </authorList>
    </citation>
    <scope>NUCLEOTIDE SEQUENCE [LARGE SCALE GENOMIC DNA]</scope>
    <source>
        <strain evidence="1">ISS417</strain>
    </source>
</reference>
<gene>
    <name evidence="1" type="ORF">T05_685</name>
</gene>
<comment type="caution">
    <text evidence="1">The sequence shown here is derived from an EMBL/GenBank/DDBJ whole genome shotgun (WGS) entry which is preliminary data.</text>
</comment>
<accession>A0A0V0TCV0</accession>
<evidence type="ECO:0000313" key="2">
    <source>
        <dbReference type="Proteomes" id="UP000055048"/>
    </source>
</evidence>
<organism evidence="1 2">
    <name type="scientific">Trichinella murrelli</name>
    <dbReference type="NCBI Taxonomy" id="144512"/>
    <lineage>
        <taxon>Eukaryota</taxon>
        <taxon>Metazoa</taxon>
        <taxon>Ecdysozoa</taxon>
        <taxon>Nematoda</taxon>
        <taxon>Enoplea</taxon>
        <taxon>Dorylaimia</taxon>
        <taxon>Trichinellida</taxon>
        <taxon>Trichinellidae</taxon>
        <taxon>Trichinella</taxon>
    </lineage>
</organism>
<sequence>MDIQSKQCYLHHVPVTARQRKHRYKKEMFAEFLQEVAQLNPGKEAAMVFRLGDILAVTCQKIAGMRRFVLFISVLMRSGGKSLQKQKKHFLILKAAGHDLGFVLV</sequence>
<dbReference type="OrthoDB" id="5919255at2759"/>
<dbReference type="AlphaFoldDB" id="A0A0V0TCV0"/>
<name>A0A0V0TCV0_9BILA</name>